<accession>A0A0C9ZWN5</accession>
<name>A0A0C9ZWN5_9AGAM</name>
<organism evidence="1 2">
    <name type="scientific">Suillus luteus UH-Slu-Lm8-n1</name>
    <dbReference type="NCBI Taxonomy" id="930992"/>
    <lineage>
        <taxon>Eukaryota</taxon>
        <taxon>Fungi</taxon>
        <taxon>Dikarya</taxon>
        <taxon>Basidiomycota</taxon>
        <taxon>Agaricomycotina</taxon>
        <taxon>Agaricomycetes</taxon>
        <taxon>Agaricomycetidae</taxon>
        <taxon>Boletales</taxon>
        <taxon>Suillineae</taxon>
        <taxon>Suillaceae</taxon>
        <taxon>Suillus</taxon>
    </lineage>
</organism>
<reference evidence="1 2" key="1">
    <citation type="submission" date="2014-04" db="EMBL/GenBank/DDBJ databases">
        <authorList>
            <consortium name="DOE Joint Genome Institute"/>
            <person name="Kuo A."/>
            <person name="Ruytinx J."/>
            <person name="Rineau F."/>
            <person name="Colpaert J."/>
            <person name="Kohler A."/>
            <person name="Nagy L.G."/>
            <person name="Floudas D."/>
            <person name="Copeland A."/>
            <person name="Barry K.W."/>
            <person name="Cichocki N."/>
            <person name="Veneault-Fourrey C."/>
            <person name="LaButti K."/>
            <person name="Lindquist E.A."/>
            <person name="Lipzen A."/>
            <person name="Lundell T."/>
            <person name="Morin E."/>
            <person name="Murat C."/>
            <person name="Sun H."/>
            <person name="Tunlid A."/>
            <person name="Henrissat B."/>
            <person name="Grigoriev I.V."/>
            <person name="Hibbett D.S."/>
            <person name="Martin F."/>
            <person name="Nordberg H.P."/>
            <person name="Cantor M.N."/>
            <person name="Hua S.X."/>
        </authorList>
    </citation>
    <scope>NUCLEOTIDE SEQUENCE [LARGE SCALE GENOMIC DNA]</scope>
    <source>
        <strain evidence="1 2">UH-Slu-Lm8-n1</strain>
    </source>
</reference>
<keyword evidence="2" id="KW-1185">Reference proteome</keyword>
<sequence length="512" mass="57332">MPRPARRLNQQSLSSLSSEVCRFLRSAVDQCPAAQYAIELAVSGIEDSDTRSHFTAASKLALLKERNACWDALKWGETRDIPLLQKDVIWNLCGGVFAQSGLPGALRLHQLPSQYRNIQASSWRIPLPNNTYDFIMDPAQDLLALVETPVLIATHNNMKSHVRIRIHLRSIATGQVHPSVINSVRVIDHSLDMQCTWVDLSLQVSSNFLGVLFVAQFETPELATWNWKTGELILTCSSCDITTFSFLTSHLLLVGTVMNESKVIQPRLFVLDLSIPSKIKVTLAADYTCIFGLPAFSLVVKPIKIVIRSDPSPEWKPNPQTQIPFSIAHGQRLFLITICVEEKKKEVSYDLFAPADILLSYVTALPPQTRQHIINWDIWGPTGTRLLKSPPHSIVWTGYVFGSKFVLLVTPPKATAGQPLQTLQVWNFNQLVIKRATALGLENENMHYVNDTTVIKDKVFAKTIRTSLPYSITTRSLPPRSPKESTFTDAMCSEDAIVLATSDRCYLRVLIF</sequence>
<protein>
    <submittedName>
        <fullName evidence="1">Uncharacterized protein</fullName>
    </submittedName>
</protein>
<proteinExistence type="predicted"/>
<evidence type="ECO:0000313" key="1">
    <source>
        <dbReference type="EMBL" id="KIK42220.1"/>
    </source>
</evidence>
<dbReference type="STRING" id="930992.A0A0C9ZWN5"/>
<dbReference type="HOGENOM" id="CLU_007279_3_1_1"/>
<dbReference type="AlphaFoldDB" id="A0A0C9ZWN5"/>
<dbReference type="EMBL" id="KN835245">
    <property type="protein sequence ID" value="KIK42220.1"/>
    <property type="molecule type" value="Genomic_DNA"/>
</dbReference>
<gene>
    <name evidence="1" type="ORF">CY34DRAFT_758992</name>
</gene>
<dbReference type="InParanoid" id="A0A0C9ZWN5"/>
<evidence type="ECO:0000313" key="2">
    <source>
        <dbReference type="Proteomes" id="UP000054485"/>
    </source>
</evidence>
<reference evidence="2" key="2">
    <citation type="submission" date="2015-01" db="EMBL/GenBank/DDBJ databases">
        <title>Evolutionary Origins and Diversification of the Mycorrhizal Mutualists.</title>
        <authorList>
            <consortium name="DOE Joint Genome Institute"/>
            <consortium name="Mycorrhizal Genomics Consortium"/>
            <person name="Kohler A."/>
            <person name="Kuo A."/>
            <person name="Nagy L.G."/>
            <person name="Floudas D."/>
            <person name="Copeland A."/>
            <person name="Barry K.W."/>
            <person name="Cichocki N."/>
            <person name="Veneault-Fourrey C."/>
            <person name="LaButti K."/>
            <person name="Lindquist E.A."/>
            <person name="Lipzen A."/>
            <person name="Lundell T."/>
            <person name="Morin E."/>
            <person name="Murat C."/>
            <person name="Riley R."/>
            <person name="Ohm R."/>
            <person name="Sun H."/>
            <person name="Tunlid A."/>
            <person name="Henrissat B."/>
            <person name="Grigoriev I.V."/>
            <person name="Hibbett D.S."/>
            <person name="Martin F."/>
        </authorList>
    </citation>
    <scope>NUCLEOTIDE SEQUENCE [LARGE SCALE GENOMIC DNA]</scope>
    <source>
        <strain evidence="2">UH-Slu-Lm8-n1</strain>
    </source>
</reference>
<dbReference type="Proteomes" id="UP000054485">
    <property type="component" value="Unassembled WGS sequence"/>
</dbReference>
<dbReference type="OrthoDB" id="3270827at2759"/>